<evidence type="ECO:0000313" key="4">
    <source>
        <dbReference type="Proteomes" id="UP000219573"/>
    </source>
</evidence>
<dbReference type="PANTHER" id="PTHR10343">
    <property type="entry name" value="5'-AMP-ACTIVATED PROTEIN KINASE , BETA SUBUNIT"/>
    <property type="match status" value="1"/>
</dbReference>
<dbReference type="InterPro" id="IPR014756">
    <property type="entry name" value="Ig_E-set"/>
</dbReference>
<dbReference type="Pfam" id="PF16561">
    <property type="entry name" value="AMPK1_CBM"/>
    <property type="match status" value="1"/>
</dbReference>
<keyword evidence="4" id="KW-1185">Reference proteome</keyword>
<accession>A0A285HKX5</accession>
<dbReference type="Gene3D" id="2.60.40.10">
    <property type="entry name" value="Immunoglobulins"/>
    <property type="match status" value="1"/>
</dbReference>
<dbReference type="AlphaFoldDB" id="A0A285HKX5"/>
<dbReference type="EMBL" id="OBDZ01000020">
    <property type="protein sequence ID" value="SNY36378.1"/>
    <property type="molecule type" value="Genomic_DNA"/>
</dbReference>
<dbReference type="InterPro" id="IPR050827">
    <property type="entry name" value="CRP1_MDG1_kinase"/>
</dbReference>
<dbReference type="InterPro" id="IPR032640">
    <property type="entry name" value="AMPK1_CBM"/>
</dbReference>
<evidence type="ECO:0000256" key="1">
    <source>
        <dbReference type="ARBA" id="ARBA00010926"/>
    </source>
</evidence>
<keyword evidence="3" id="KW-0808">Transferase</keyword>
<dbReference type="InterPro" id="IPR013783">
    <property type="entry name" value="Ig-like_fold"/>
</dbReference>
<gene>
    <name evidence="3" type="ORF">SAMN06265827_12083</name>
</gene>
<organism evidence="3 4">
    <name type="scientific">Orenia metallireducens</name>
    <dbReference type="NCBI Taxonomy" id="1413210"/>
    <lineage>
        <taxon>Bacteria</taxon>
        <taxon>Bacillati</taxon>
        <taxon>Bacillota</taxon>
        <taxon>Clostridia</taxon>
        <taxon>Halanaerobiales</taxon>
        <taxon>Halobacteroidaceae</taxon>
        <taxon>Orenia</taxon>
    </lineage>
</organism>
<sequence>MIFKFPAIFGQKVALLGDFNNWRFDKDLLEKEGDEWVIDIEISKGIHRYKFLIDDKLWINDPYADMYVNNRTGSLNSVIQLDSDDVVRVSKEYGIIDDIGMDNNFNEIVLMKKSEGENREFNISGQQIYIYNSIKECIGEVEVTYVWCRPDLKVFESDSTLLKATGGEERLYNYINLRGEDFKPGLWRVFILINGRLLATEEFLIKSNFYYHKRGMILVK</sequence>
<reference evidence="4" key="1">
    <citation type="submission" date="2017-09" db="EMBL/GenBank/DDBJ databases">
        <authorList>
            <person name="Varghese N."/>
            <person name="Submissions S."/>
        </authorList>
    </citation>
    <scope>NUCLEOTIDE SEQUENCE [LARGE SCALE GENOMIC DNA]</scope>
    <source>
        <strain evidence="4">MSL47</strain>
    </source>
</reference>
<evidence type="ECO:0000259" key="2">
    <source>
        <dbReference type="Pfam" id="PF16561"/>
    </source>
</evidence>
<keyword evidence="3" id="KW-0418">Kinase</keyword>
<evidence type="ECO:0000313" key="3">
    <source>
        <dbReference type="EMBL" id="SNY36378.1"/>
    </source>
</evidence>
<protein>
    <submittedName>
        <fullName evidence="3">Glycogen recognition site of AMP-activated protein kinase</fullName>
    </submittedName>
</protein>
<name>A0A285HKX5_9FIRM</name>
<dbReference type="RefSeq" id="WP_172431936.1">
    <property type="nucleotide sequence ID" value="NZ_OBDZ01000020.1"/>
</dbReference>
<dbReference type="Proteomes" id="UP000219573">
    <property type="component" value="Unassembled WGS sequence"/>
</dbReference>
<dbReference type="SUPFAM" id="SSF81296">
    <property type="entry name" value="E set domains"/>
    <property type="match status" value="1"/>
</dbReference>
<feature type="domain" description="AMP-activated protein kinase glycogen-binding" evidence="2">
    <location>
        <begin position="10"/>
        <end position="85"/>
    </location>
</feature>
<comment type="similarity">
    <text evidence="1">Belongs to the 5'-AMP-activated protein kinase beta subunit family.</text>
</comment>
<dbReference type="GO" id="GO:0016301">
    <property type="term" value="F:kinase activity"/>
    <property type="evidence" value="ECO:0007669"/>
    <property type="project" value="UniProtKB-KW"/>
</dbReference>
<dbReference type="PANTHER" id="PTHR10343:SF84">
    <property type="entry name" value="5'-AMP-ACTIVATED PROTEIN KINASE SUBUNIT BETA-1"/>
    <property type="match status" value="1"/>
</dbReference>
<proteinExistence type="inferred from homology"/>